<keyword evidence="7" id="KW-1185">Reference proteome</keyword>
<proteinExistence type="predicted"/>
<sequence length="434" mass="48893">MQSITRVSDFTLFYPLQLWVSSAIAPISAVLFALLCVPVMAGWSEDYWPLFQQLPYMMAGVLITLAQVFNQGRLANLAILFTAAYGFIQNVLGGAGQVAQHYEVYYWFSVLLPANLVLIRLLPDRRPLSLAGLSYPLLLLLQATLLNQLPALLEPFAALQNLWASDIRWQSDLPPGLQHFLQQGHLGLIPLISLSLSMFLAALLIRPPWNNDLAMLALSLMYGVLFYNFSTPYISVLITVTAMALLFVTLLINNHRLAFKDELTELPARRALMNDLSHRIGSYCLVMADVDHFKQFNDSYGHDVGDDVLRVVARQLSKAGGRGKAYRYGGEEFTLIFPLADDVRCQDFVEELRERIAAYPLVMRNKKNRPASNEQGEKQRKNNTQNGAALHVTMSFGVAQKRRGETIEQLFKRADDALYEAKKRGRNRVQLASR</sequence>
<dbReference type="EC" id="2.7.7.65" evidence="1"/>
<dbReference type="InterPro" id="IPR000160">
    <property type="entry name" value="GGDEF_dom"/>
</dbReference>
<dbReference type="Gene3D" id="3.30.70.270">
    <property type="match status" value="1"/>
</dbReference>
<evidence type="ECO:0000256" key="1">
    <source>
        <dbReference type="ARBA" id="ARBA00012528"/>
    </source>
</evidence>
<dbReference type="PANTHER" id="PTHR45138:SF9">
    <property type="entry name" value="DIGUANYLATE CYCLASE DGCM-RELATED"/>
    <property type="match status" value="1"/>
</dbReference>
<dbReference type="PROSITE" id="PS50887">
    <property type="entry name" value="GGDEF"/>
    <property type="match status" value="1"/>
</dbReference>
<keyword evidence="4" id="KW-0472">Membrane</keyword>
<feature type="domain" description="GGDEF" evidence="5">
    <location>
        <begin position="281"/>
        <end position="434"/>
    </location>
</feature>
<dbReference type="SMART" id="SM00267">
    <property type="entry name" value="GGDEF"/>
    <property type="match status" value="1"/>
</dbReference>
<evidence type="ECO:0000313" key="7">
    <source>
        <dbReference type="Proteomes" id="UP001595722"/>
    </source>
</evidence>
<accession>A0ABV7VUK1</accession>
<feature type="region of interest" description="Disordered" evidence="3">
    <location>
        <begin position="364"/>
        <end position="388"/>
    </location>
</feature>
<dbReference type="PANTHER" id="PTHR45138">
    <property type="entry name" value="REGULATORY COMPONENTS OF SENSORY TRANSDUCTION SYSTEM"/>
    <property type="match status" value="1"/>
</dbReference>
<dbReference type="Proteomes" id="UP001595722">
    <property type="component" value="Unassembled WGS sequence"/>
</dbReference>
<feature type="transmembrane region" description="Helical" evidence="4">
    <location>
        <begin position="53"/>
        <end position="70"/>
    </location>
</feature>
<feature type="transmembrane region" description="Helical" evidence="4">
    <location>
        <begin position="135"/>
        <end position="153"/>
    </location>
</feature>
<evidence type="ECO:0000313" key="6">
    <source>
        <dbReference type="EMBL" id="MFC3681189.1"/>
    </source>
</evidence>
<comment type="caution">
    <text evidence="6">The sequence shown here is derived from an EMBL/GenBank/DDBJ whole genome shotgun (WGS) entry which is preliminary data.</text>
</comment>
<protein>
    <recommendedName>
        <fullName evidence="1">diguanylate cyclase</fullName>
        <ecNumber evidence="1">2.7.7.65</ecNumber>
    </recommendedName>
</protein>
<dbReference type="InterPro" id="IPR050469">
    <property type="entry name" value="Diguanylate_Cyclase"/>
</dbReference>
<organism evidence="6 7">
    <name type="scientific">Bacterioplanoides pacificum</name>
    <dbReference type="NCBI Taxonomy" id="1171596"/>
    <lineage>
        <taxon>Bacteria</taxon>
        <taxon>Pseudomonadati</taxon>
        <taxon>Pseudomonadota</taxon>
        <taxon>Gammaproteobacteria</taxon>
        <taxon>Oceanospirillales</taxon>
        <taxon>Oceanospirillaceae</taxon>
        <taxon>Bacterioplanoides</taxon>
    </lineage>
</organism>
<dbReference type="Pfam" id="PF00990">
    <property type="entry name" value="GGDEF"/>
    <property type="match status" value="2"/>
</dbReference>
<evidence type="ECO:0000256" key="4">
    <source>
        <dbReference type="SAM" id="Phobius"/>
    </source>
</evidence>
<dbReference type="CDD" id="cd01949">
    <property type="entry name" value="GGDEF"/>
    <property type="match status" value="1"/>
</dbReference>
<dbReference type="SUPFAM" id="SSF55073">
    <property type="entry name" value="Nucleotide cyclase"/>
    <property type="match status" value="1"/>
</dbReference>
<keyword evidence="4" id="KW-1133">Transmembrane helix</keyword>
<reference evidence="7" key="1">
    <citation type="journal article" date="2019" name="Int. J. Syst. Evol. Microbiol.">
        <title>The Global Catalogue of Microorganisms (GCM) 10K type strain sequencing project: providing services to taxonomists for standard genome sequencing and annotation.</title>
        <authorList>
            <consortium name="The Broad Institute Genomics Platform"/>
            <consortium name="The Broad Institute Genome Sequencing Center for Infectious Disease"/>
            <person name="Wu L."/>
            <person name="Ma J."/>
        </authorList>
    </citation>
    <scope>NUCLEOTIDE SEQUENCE [LARGE SCALE GENOMIC DNA]</scope>
    <source>
        <strain evidence="7">KCTC 42424</strain>
    </source>
</reference>
<feature type="transmembrane region" description="Helical" evidence="4">
    <location>
        <begin position="185"/>
        <end position="205"/>
    </location>
</feature>
<keyword evidence="6" id="KW-0808">Transferase</keyword>
<keyword evidence="4" id="KW-0812">Transmembrane</keyword>
<name>A0ABV7VUK1_9GAMM</name>
<feature type="transmembrane region" description="Helical" evidence="4">
    <location>
        <begin position="233"/>
        <end position="252"/>
    </location>
</feature>
<keyword evidence="6" id="KW-0548">Nucleotidyltransferase</keyword>
<feature type="transmembrane region" description="Helical" evidence="4">
    <location>
        <begin position="77"/>
        <end position="98"/>
    </location>
</feature>
<evidence type="ECO:0000259" key="5">
    <source>
        <dbReference type="PROSITE" id="PS50887"/>
    </source>
</evidence>
<feature type="transmembrane region" description="Helical" evidence="4">
    <location>
        <begin position="104"/>
        <end position="123"/>
    </location>
</feature>
<evidence type="ECO:0000256" key="2">
    <source>
        <dbReference type="ARBA" id="ARBA00034247"/>
    </source>
</evidence>
<dbReference type="RefSeq" id="WP_376867447.1">
    <property type="nucleotide sequence ID" value="NZ_JBHRYB010000013.1"/>
</dbReference>
<dbReference type="GO" id="GO:0052621">
    <property type="term" value="F:diguanylate cyclase activity"/>
    <property type="evidence" value="ECO:0007669"/>
    <property type="project" value="UniProtKB-EC"/>
</dbReference>
<dbReference type="InterPro" id="IPR043128">
    <property type="entry name" value="Rev_trsase/Diguanyl_cyclase"/>
</dbReference>
<gene>
    <name evidence="6" type="ORF">ACFOMG_13875</name>
</gene>
<evidence type="ECO:0000256" key="3">
    <source>
        <dbReference type="SAM" id="MobiDB-lite"/>
    </source>
</evidence>
<dbReference type="EMBL" id="JBHRYB010000013">
    <property type="protein sequence ID" value="MFC3681189.1"/>
    <property type="molecule type" value="Genomic_DNA"/>
</dbReference>
<dbReference type="InterPro" id="IPR029787">
    <property type="entry name" value="Nucleotide_cyclase"/>
</dbReference>
<feature type="transmembrane region" description="Helical" evidence="4">
    <location>
        <begin position="12"/>
        <end position="41"/>
    </location>
</feature>
<comment type="catalytic activity">
    <reaction evidence="2">
        <text>2 GTP = 3',3'-c-di-GMP + 2 diphosphate</text>
        <dbReference type="Rhea" id="RHEA:24898"/>
        <dbReference type="ChEBI" id="CHEBI:33019"/>
        <dbReference type="ChEBI" id="CHEBI:37565"/>
        <dbReference type="ChEBI" id="CHEBI:58805"/>
        <dbReference type="EC" id="2.7.7.65"/>
    </reaction>
</comment>
<dbReference type="NCBIfam" id="TIGR00254">
    <property type="entry name" value="GGDEF"/>
    <property type="match status" value="1"/>
</dbReference>